<gene>
    <name evidence="2" type="ORF">OIDMADRAFT_131121</name>
</gene>
<proteinExistence type="predicted"/>
<dbReference type="Gene3D" id="1.10.405.20">
    <property type="match status" value="1"/>
</dbReference>
<evidence type="ECO:0000313" key="3">
    <source>
        <dbReference type="Proteomes" id="UP000054321"/>
    </source>
</evidence>
<feature type="chain" id="PRO_5002164815" description="Amine oxidase domain-containing protein" evidence="1">
    <location>
        <begin position="22"/>
        <end position="474"/>
    </location>
</feature>
<reference evidence="3" key="2">
    <citation type="submission" date="2015-01" db="EMBL/GenBank/DDBJ databases">
        <title>Evolutionary Origins and Diversification of the Mycorrhizal Mutualists.</title>
        <authorList>
            <consortium name="DOE Joint Genome Institute"/>
            <consortium name="Mycorrhizal Genomics Consortium"/>
            <person name="Kohler A."/>
            <person name="Kuo A."/>
            <person name="Nagy L.G."/>
            <person name="Floudas D."/>
            <person name="Copeland A."/>
            <person name="Barry K.W."/>
            <person name="Cichocki N."/>
            <person name="Veneault-Fourrey C."/>
            <person name="LaButti K."/>
            <person name="Lindquist E.A."/>
            <person name="Lipzen A."/>
            <person name="Lundell T."/>
            <person name="Morin E."/>
            <person name="Murat C."/>
            <person name="Riley R."/>
            <person name="Ohm R."/>
            <person name="Sun H."/>
            <person name="Tunlid A."/>
            <person name="Henrissat B."/>
            <person name="Grigoriev I.V."/>
            <person name="Hibbett D.S."/>
            <person name="Martin F."/>
        </authorList>
    </citation>
    <scope>NUCLEOTIDE SEQUENCE [LARGE SCALE GENOMIC DNA]</scope>
    <source>
        <strain evidence="3">Zn</strain>
    </source>
</reference>
<sequence length="474" mass="51237">MFRLPLFVCVGFAIASGLSRSDSAQFHACSYAAENVLVRDLVVIGGGASGAYGAIAMKDMGRSVVVVEKESHFGGHVNTYTDPTTGLALEYGVQAYDNDSITRDFFARFNVPLIPLHAASGAIIADFKTGQNVTPATGDTSLAAYAAQTNQYYPNPALGLHLPQPVPTDLLLPFGQFIKKYSLEDSAYTIWSLSGPDNNLLDQLTLYAIFGCNAAATPLLSGHRSSSVTTRNNSELFGKAEKELGSNSLLNSQVIAAKRTNDSVSLVVQTPTTKKLILASHVLFSAPIVLDNLTPFDLDSQEHRVFSQIYYTSWYTALVTDTGLKPGYFYTNAASNTPYNIPLQPYTFRIGASIVNTTFYAFYGAMTVLPEDKVKAIIAENIQTLSGKSTTPRFLAFASHTPFRQQVSAKAIANGFYNQLNALQGYRGMHYTGHAMDASGSSSLFNFTRNLLPNINEAIAASKLSSESGQCGYR</sequence>
<dbReference type="OrthoDB" id="68575at2759"/>
<evidence type="ECO:0008006" key="4">
    <source>
        <dbReference type="Google" id="ProtNLM"/>
    </source>
</evidence>
<dbReference type="AlphaFoldDB" id="A0A0C3H0U9"/>
<evidence type="ECO:0000256" key="1">
    <source>
        <dbReference type="SAM" id="SignalP"/>
    </source>
</evidence>
<reference evidence="2 3" key="1">
    <citation type="submission" date="2014-04" db="EMBL/GenBank/DDBJ databases">
        <authorList>
            <consortium name="DOE Joint Genome Institute"/>
            <person name="Kuo A."/>
            <person name="Martino E."/>
            <person name="Perotto S."/>
            <person name="Kohler A."/>
            <person name="Nagy L.G."/>
            <person name="Floudas D."/>
            <person name="Copeland A."/>
            <person name="Barry K.W."/>
            <person name="Cichocki N."/>
            <person name="Veneault-Fourrey C."/>
            <person name="LaButti K."/>
            <person name="Lindquist E.A."/>
            <person name="Lipzen A."/>
            <person name="Lundell T."/>
            <person name="Morin E."/>
            <person name="Murat C."/>
            <person name="Sun H."/>
            <person name="Tunlid A."/>
            <person name="Henrissat B."/>
            <person name="Grigoriev I.V."/>
            <person name="Hibbett D.S."/>
            <person name="Martin F."/>
            <person name="Nordberg H.P."/>
            <person name="Cantor M.N."/>
            <person name="Hua S.X."/>
        </authorList>
    </citation>
    <scope>NUCLEOTIDE SEQUENCE [LARGE SCALE GENOMIC DNA]</scope>
    <source>
        <strain evidence="2 3">Zn</strain>
    </source>
</reference>
<keyword evidence="1" id="KW-0732">Signal</keyword>
<dbReference type="Proteomes" id="UP000054321">
    <property type="component" value="Unassembled WGS sequence"/>
</dbReference>
<dbReference type="InterPro" id="IPR036188">
    <property type="entry name" value="FAD/NAD-bd_sf"/>
</dbReference>
<accession>A0A0C3H0U9</accession>
<keyword evidence="3" id="KW-1185">Reference proteome</keyword>
<dbReference type="Gene3D" id="3.50.50.60">
    <property type="entry name" value="FAD/NAD(P)-binding domain"/>
    <property type="match status" value="1"/>
</dbReference>
<dbReference type="Pfam" id="PF13450">
    <property type="entry name" value="NAD_binding_8"/>
    <property type="match status" value="1"/>
</dbReference>
<organism evidence="2 3">
    <name type="scientific">Oidiodendron maius (strain Zn)</name>
    <dbReference type="NCBI Taxonomy" id="913774"/>
    <lineage>
        <taxon>Eukaryota</taxon>
        <taxon>Fungi</taxon>
        <taxon>Dikarya</taxon>
        <taxon>Ascomycota</taxon>
        <taxon>Pezizomycotina</taxon>
        <taxon>Leotiomycetes</taxon>
        <taxon>Leotiomycetes incertae sedis</taxon>
        <taxon>Myxotrichaceae</taxon>
        <taxon>Oidiodendron</taxon>
    </lineage>
</organism>
<dbReference type="HOGENOM" id="CLU_028280_0_0_1"/>
<dbReference type="Gene3D" id="3.30.70.1990">
    <property type="match status" value="1"/>
</dbReference>
<feature type="signal peptide" evidence="1">
    <location>
        <begin position="1"/>
        <end position="21"/>
    </location>
</feature>
<dbReference type="InParanoid" id="A0A0C3H0U9"/>
<name>A0A0C3H0U9_OIDMZ</name>
<dbReference type="EMBL" id="KN832883">
    <property type="protein sequence ID" value="KIM97014.1"/>
    <property type="molecule type" value="Genomic_DNA"/>
</dbReference>
<evidence type="ECO:0000313" key="2">
    <source>
        <dbReference type="EMBL" id="KIM97014.1"/>
    </source>
</evidence>
<dbReference type="SUPFAM" id="SSF51905">
    <property type="entry name" value="FAD/NAD(P)-binding domain"/>
    <property type="match status" value="1"/>
</dbReference>
<protein>
    <recommendedName>
        <fullName evidence="4">Amine oxidase domain-containing protein</fullName>
    </recommendedName>
</protein>